<keyword evidence="3" id="KW-0472">Membrane</keyword>
<protein>
    <submittedName>
        <fullName evidence="5">Carboxylesterase</fullName>
    </submittedName>
</protein>
<evidence type="ECO:0000313" key="6">
    <source>
        <dbReference type="Proteomes" id="UP000093482"/>
    </source>
</evidence>
<dbReference type="AlphaFoldDB" id="A0A1C0Z4V9"/>
<proteinExistence type="predicted"/>
<keyword evidence="6" id="KW-1185">Reference proteome</keyword>
<dbReference type="InterPro" id="IPR029058">
    <property type="entry name" value="AB_hydrolase_fold"/>
</dbReference>
<dbReference type="OrthoDB" id="9786110at2"/>
<comment type="caution">
    <text evidence="5">The sequence shown here is derived from an EMBL/GenBank/DDBJ whole genome shotgun (WGS) entry which is preliminary data.</text>
</comment>
<evidence type="ECO:0000259" key="4">
    <source>
        <dbReference type="Pfam" id="PF12146"/>
    </source>
</evidence>
<dbReference type="SUPFAM" id="SSF53474">
    <property type="entry name" value="alpha/beta-Hydrolases"/>
    <property type="match status" value="1"/>
</dbReference>
<dbReference type="PANTHER" id="PTHR42886">
    <property type="entry name" value="RE40534P-RELATED"/>
    <property type="match status" value="1"/>
</dbReference>
<dbReference type="Pfam" id="PF12146">
    <property type="entry name" value="Hydrolase_4"/>
    <property type="match status" value="1"/>
</dbReference>
<accession>A0A1C0Z4V9</accession>
<gene>
    <name evidence="5" type="ORF">A6K76_03610</name>
</gene>
<dbReference type="InterPro" id="IPR012354">
    <property type="entry name" value="Esterase_lipase"/>
</dbReference>
<feature type="active site" description="Charge relay system" evidence="1">
    <location>
        <position position="178"/>
    </location>
</feature>
<name>A0A1C0Z4V9_9BACL</name>
<dbReference type="GO" id="GO:0052689">
    <property type="term" value="F:carboxylic ester hydrolase activity"/>
    <property type="evidence" value="ECO:0007669"/>
    <property type="project" value="InterPro"/>
</dbReference>
<organism evidence="5 6">
    <name type="scientific">Caryophanon latum</name>
    <dbReference type="NCBI Taxonomy" id="33977"/>
    <lineage>
        <taxon>Bacteria</taxon>
        <taxon>Bacillati</taxon>
        <taxon>Bacillota</taxon>
        <taxon>Bacilli</taxon>
        <taxon>Bacillales</taxon>
        <taxon>Caryophanaceae</taxon>
        <taxon>Caryophanon</taxon>
    </lineage>
</organism>
<feature type="domain" description="Serine aminopeptidase S33" evidence="4">
    <location>
        <begin position="5"/>
        <end position="211"/>
    </location>
</feature>
<feature type="active site" description="Charge relay system" evidence="1">
    <location>
        <position position="208"/>
    </location>
</feature>
<dbReference type="RefSeq" id="WP_066461112.1">
    <property type="nucleotide sequence ID" value="NZ_MATO01000002.1"/>
</dbReference>
<feature type="active site" description="Nucleophile" evidence="1">
    <location>
        <position position="79"/>
    </location>
</feature>
<dbReference type="PIRSF" id="PIRSF017388">
    <property type="entry name" value="Esterase_lipase"/>
    <property type="match status" value="1"/>
</dbReference>
<dbReference type="EMBL" id="MATO01000002">
    <property type="protein sequence ID" value="OCS94411.1"/>
    <property type="molecule type" value="Genomic_DNA"/>
</dbReference>
<evidence type="ECO:0000256" key="2">
    <source>
        <dbReference type="PIRSR" id="PIRSR017388-2"/>
    </source>
</evidence>
<dbReference type="InterPro" id="IPR022742">
    <property type="entry name" value="Hydrolase_4"/>
</dbReference>
<dbReference type="PANTHER" id="PTHR42886:SF29">
    <property type="entry name" value="PUMMELIG, ISOFORM A"/>
    <property type="match status" value="1"/>
</dbReference>
<feature type="binding site" evidence="2">
    <location>
        <position position="80"/>
    </location>
    <ligand>
        <name>substrate</name>
    </ligand>
</feature>
<evidence type="ECO:0000313" key="5">
    <source>
        <dbReference type="EMBL" id="OCS94411.1"/>
    </source>
</evidence>
<dbReference type="Proteomes" id="UP000093482">
    <property type="component" value="Unassembled WGS sequence"/>
</dbReference>
<evidence type="ECO:0000256" key="1">
    <source>
        <dbReference type="PIRSR" id="PIRSR017388-1"/>
    </source>
</evidence>
<feature type="binding site" evidence="2">
    <location>
        <position position="11"/>
    </location>
    <ligand>
        <name>substrate</name>
    </ligand>
</feature>
<dbReference type="Gene3D" id="3.40.50.1820">
    <property type="entry name" value="alpha/beta hydrolase"/>
    <property type="match status" value="1"/>
</dbReference>
<feature type="transmembrane region" description="Helical" evidence="3">
    <location>
        <begin position="73"/>
        <end position="89"/>
    </location>
</feature>
<sequence>MKTGVLCIHGFSGGPYEVAPFANYLEQHTDWEIVTPTLPGHGEKLSMRGHTHKEWLMTAELAYRDLAKRVDRIIVVGFSMGGLIALYLAKRYRIEKLVLLSAALKYVSPVQLVADLRDLAGHFYRRTLKENEVFIRYASKLRDVPIRSTFEFMKLVAVVKPFYRTVTTPTFIVQGALDGIVPKKTAMLLYETLQCSEKRLYVSEKGKHHICYSSDCEAWFHEVYRFLQ</sequence>
<keyword evidence="3" id="KW-0812">Transmembrane</keyword>
<keyword evidence="3" id="KW-1133">Transmembrane helix</keyword>
<reference evidence="5 6" key="1">
    <citation type="submission" date="2016-07" db="EMBL/GenBank/DDBJ databases">
        <title>Caryophanon latum genome sequencing.</title>
        <authorList>
            <person name="Verma A."/>
            <person name="Pal Y."/>
            <person name="Krishnamurthi S."/>
        </authorList>
    </citation>
    <scope>NUCLEOTIDE SEQUENCE [LARGE SCALE GENOMIC DNA]</scope>
    <source>
        <strain evidence="5 6">DSM 14151</strain>
    </source>
</reference>
<evidence type="ECO:0000256" key="3">
    <source>
        <dbReference type="SAM" id="Phobius"/>
    </source>
</evidence>